<evidence type="ECO:0000259" key="2">
    <source>
        <dbReference type="Pfam" id="PF20415"/>
    </source>
</evidence>
<dbReference type="AlphaFoldDB" id="A0A9W9DI14"/>
<dbReference type="OrthoDB" id="3265169at2759"/>
<accession>A0A9W9DI14</accession>
<evidence type="ECO:0000313" key="3">
    <source>
        <dbReference type="EMBL" id="KAJ4471483.1"/>
    </source>
</evidence>
<comment type="caution">
    <text evidence="3">The sequence shown here is derived from an EMBL/GenBank/DDBJ whole genome shotgun (WGS) entry which is preliminary data.</text>
</comment>
<sequence>MSSYYSKSVHSARDSGIESWGTVHSGSRTPTPTHTSPAYTQSSSGAYSHRSNTSYPLPCYGPSTPFGISPSLAPCLPTPGTPYLGSVSLPQQYIGTPAHHATHLSTIPLLHDATINPLLNYPPKAVFNVIYPCSSIAFRDGLSSNDVALYPPVASLVLGLSFICGGKTIDVRASSSCGVTVHDVFVALSKLLFSTPSSYDMSAIHPEIIARGKVPQKARRMNNDYPHLRWADMLGDCVYFGGLAKIPNGVYEVGFVSAPLA</sequence>
<gene>
    <name evidence="3" type="ORF">J3R30DRAFT_3709975</name>
</gene>
<dbReference type="Proteomes" id="UP001150266">
    <property type="component" value="Unassembled WGS sequence"/>
</dbReference>
<proteinExistence type="predicted"/>
<protein>
    <recommendedName>
        <fullName evidence="2">DUF6699 domain-containing protein</fullName>
    </recommendedName>
</protein>
<keyword evidence="4" id="KW-1185">Reference proteome</keyword>
<feature type="compositionally biased region" description="Polar residues" evidence="1">
    <location>
        <begin position="22"/>
        <end position="47"/>
    </location>
</feature>
<reference evidence="3" key="1">
    <citation type="submission" date="2022-08" db="EMBL/GenBank/DDBJ databases">
        <title>A Global Phylogenomic Analysis of the Shiitake Genus Lentinula.</title>
        <authorList>
            <consortium name="DOE Joint Genome Institute"/>
            <person name="Sierra-Patev S."/>
            <person name="Min B."/>
            <person name="Naranjo-Ortiz M."/>
            <person name="Looney B."/>
            <person name="Konkel Z."/>
            <person name="Slot J.C."/>
            <person name="Sakamoto Y."/>
            <person name="Steenwyk J.L."/>
            <person name="Rokas A."/>
            <person name="Carro J."/>
            <person name="Camarero S."/>
            <person name="Ferreira P."/>
            <person name="Molpeceres G."/>
            <person name="Ruiz-Duenas F.J."/>
            <person name="Serrano A."/>
            <person name="Henrissat B."/>
            <person name="Drula E."/>
            <person name="Hughes K.W."/>
            <person name="Mata J.L."/>
            <person name="Ishikawa N.K."/>
            <person name="Vargas-Isla R."/>
            <person name="Ushijima S."/>
            <person name="Smith C.A."/>
            <person name="Ahrendt S."/>
            <person name="Andreopoulos W."/>
            <person name="He G."/>
            <person name="Labutti K."/>
            <person name="Lipzen A."/>
            <person name="Ng V."/>
            <person name="Riley R."/>
            <person name="Sandor L."/>
            <person name="Barry K."/>
            <person name="Martinez A.T."/>
            <person name="Xiao Y."/>
            <person name="Gibbons J.G."/>
            <person name="Terashima K."/>
            <person name="Grigoriev I.V."/>
            <person name="Hibbett D.S."/>
        </authorList>
    </citation>
    <scope>NUCLEOTIDE SEQUENCE</scope>
    <source>
        <strain evidence="3">JLM2183</strain>
    </source>
</reference>
<feature type="region of interest" description="Disordered" evidence="1">
    <location>
        <begin position="16"/>
        <end position="47"/>
    </location>
</feature>
<dbReference type="EMBL" id="JAOTPV010000022">
    <property type="protein sequence ID" value="KAJ4471483.1"/>
    <property type="molecule type" value="Genomic_DNA"/>
</dbReference>
<evidence type="ECO:0000313" key="4">
    <source>
        <dbReference type="Proteomes" id="UP001150266"/>
    </source>
</evidence>
<evidence type="ECO:0000256" key="1">
    <source>
        <dbReference type="SAM" id="MobiDB-lite"/>
    </source>
</evidence>
<feature type="domain" description="DUF6699" evidence="2">
    <location>
        <begin position="127"/>
        <end position="246"/>
    </location>
</feature>
<dbReference type="Pfam" id="PF20415">
    <property type="entry name" value="DUF6699"/>
    <property type="match status" value="1"/>
</dbReference>
<organism evidence="3 4">
    <name type="scientific">Lentinula aciculospora</name>
    <dbReference type="NCBI Taxonomy" id="153920"/>
    <lineage>
        <taxon>Eukaryota</taxon>
        <taxon>Fungi</taxon>
        <taxon>Dikarya</taxon>
        <taxon>Basidiomycota</taxon>
        <taxon>Agaricomycotina</taxon>
        <taxon>Agaricomycetes</taxon>
        <taxon>Agaricomycetidae</taxon>
        <taxon>Agaricales</taxon>
        <taxon>Marasmiineae</taxon>
        <taxon>Omphalotaceae</taxon>
        <taxon>Lentinula</taxon>
    </lineage>
</organism>
<name>A0A9W9DI14_9AGAR</name>
<dbReference type="InterPro" id="IPR046522">
    <property type="entry name" value="DUF6699"/>
</dbReference>